<dbReference type="EMBL" id="CP133463">
    <property type="protein sequence ID" value="WMS18858.1"/>
    <property type="molecule type" value="Genomic_DNA"/>
</dbReference>
<keyword evidence="1" id="KW-0067">ATP-binding</keyword>
<sequence>MNITTGKRKRAQKVVVYGTEGIGKTTFASHFPSPVFIDTESSTDHLDVARTDKPTSWQMLISFVKEFATMPGFYRTLVIDTIDWAEQLCVEFICAKHNKSGIEDFGYGNGYVFVREEMGRFLNLLDEVINAGMNVVLTAHAQIRKFEQPDELGAYDRFELKLGKKTGSQTSPLIKEWADMVLFANYKNEIITTQTNKKKATNGKRLMYATHNPAWDAKNRHGLPDMMPFEYSQIAHVIPDDVLPIAAAQELAQAANNEYAPEVMNATKEQVGEVTTTQPVITPPQENVDTNKNETPLVETAIPKPLKDLMVKDGITLEQVQSVVIARGKYPAGTPFENYDPEFVNGWIIPFWPNIIEAIKKGN</sequence>
<protein>
    <submittedName>
        <fullName evidence="1">ATP-binding protein</fullName>
    </submittedName>
</protein>
<dbReference type="Proteomes" id="UP001228955">
    <property type="component" value="Chromosome"/>
</dbReference>
<accession>A0AB38YLD1</accession>
<evidence type="ECO:0000313" key="1">
    <source>
        <dbReference type="EMBL" id="WMS18858.1"/>
    </source>
</evidence>
<dbReference type="GO" id="GO:0005524">
    <property type="term" value="F:ATP binding"/>
    <property type="evidence" value="ECO:0007669"/>
    <property type="project" value="UniProtKB-KW"/>
</dbReference>
<name>A0AB38YLD1_VEIPA</name>
<dbReference type="Pfam" id="PF13479">
    <property type="entry name" value="AAA_24"/>
    <property type="match status" value="1"/>
</dbReference>
<keyword evidence="1" id="KW-0547">Nucleotide-binding</keyword>
<evidence type="ECO:0000313" key="2">
    <source>
        <dbReference type="Proteomes" id="UP001228955"/>
    </source>
</evidence>
<proteinExistence type="predicted"/>
<dbReference type="AlphaFoldDB" id="A0AB38YLD1"/>
<reference evidence="1" key="1">
    <citation type="submission" date="2023-08" db="EMBL/GenBank/DDBJ databases">
        <title>Veillonella_parvula_DSM 2007_complete_genome_hifiasm_Zymo_Research_D6332.</title>
        <authorList>
            <person name="Damerum A."/>
        </authorList>
    </citation>
    <scope>NUCLEOTIDE SEQUENCE</scope>
    <source>
        <strain evidence="1">DSM 2007</strain>
    </source>
</reference>
<dbReference type="RefSeq" id="WP_004693083.1">
    <property type="nucleotide sequence ID" value="NZ_CP133463.1"/>
</dbReference>
<organism evidence="1 2">
    <name type="scientific">Veillonella parvula</name>
    <name type="common">Staphylococcus parvulus</name>
    <dbReference type="NCBI Taxonomy" id="29466"/>
    <lineage>
        <taxon>Bacteria</taxon>
        <taxon>Bacillati</taxon>
        <taxon>Bacillota</taxon>
        <taxon>Negativicutes</taxon>
        <taxon>Veillonellales</taxon>
        <taxon>Veillonellaceae</taxon>
        <taxon>Veillonella</taxon>
    </lineage>
</organism>
<gene>
    <name evidence="1" type="ORF">RDV51_05275</name>
</gene>